<feature type="coiled-coil region" evidence="1">
    <location>
        <begin position="276"/>
        <end position="345"/>
    </location>
</feature>
<dbReference type="Proteomes" id="UP000501812">
    <property type="component" value="Chromosome"/>
</dbReference>
<evidence type="ECO:0000313" key="4">
    <source>
        <dbReference type="Proteomes" id="UP000501812"/>
    </source>
</evidence>
<reference evidence="3 4" key="1">
    <citation type="submission" date="2020-04" db="EMBL/GenBank/DDBJ databases">
        <title>Luteolibacter sp. G-1-1-1 isolated from soil.</title>
        <authorList>
            <person name="Dahal R.H."/>
        </authorList>
    </citation>
    <scope>NUCLEOTIDE SEQUENCE [LARGE SCALE GENOMIC DNA]</scope>
    <source>
        <strain evidence="3 4">G-1-1-1</strain>
    </source>
</reference>
<protein>
    <submittedName>
        <fullName evidence="3">Uncharacterized protein</fullName>
    </submittedName>
</protein>
<gene>
    <name evidence="3" type="ORF">HHL09_09215</name>
</gene>
<feature type="region of interest" description="Disordered" evidence="2">
    <location>
        <begin position="1"/>
        <end position="21"/>
    </location>
</feature>
<evidence type="ECO:0000256" key="2">
    <source>
        <dbReference type="SAM" id="MobiDB-lite"/>
    </source>
</evidence>
<keyword evidence="4" id="KW-1185">Reference proteome</keyword>
<keyword evidence="1" id="KW-0175">Coiled coil</keyword>
<dbReference type="AlphaFoldDB" id="A0A858RGN7"/>
<sequence length="490" mass="51845">MADKDVNIRIGTEADTSGAEKVEEAIKEIQQAAANPMSMPDSMMGPERTDEINRQAEATNKLADSVSDAAEHAQDLGDNADEASPKMDELIGLQRAQVAAQFAQVIGDVARDVRTLANNLSESNARGAQFVGGMATGLETLSATAAGAAQGFAVGGPLGAAIGGLAGLFTGKLRSAITGAVEDFKALKTAQDNAATAAKNLKTAQDNARLETRRNSLVEFFQRGREAIDAATAAIERQRKLFDATADADAAVRQSQQNAAVRAGASPREVEAVGVREDLKAELARLQRDLEDAKAKADLATAAAAKADLNVQTAEANDATTQADVEGLRREATDARAAADKAQADVENLSGVITERMRALVATTGDKLDAINADATEEISTKATEGVKKVLDTVAKVQEQTGQELSRQAVESMEALKDLLSDHIPDGEQLEPIKAELLKLRESFIGMRQEVNTTINETVLQVNGLASDMVDVRKIIGETRQMMQSVPNQQ</sequence>
<proteinExistence type="predicted"/>
<evidence type="ECO:0000256" key="1">
    <source>
        <dbReference type="SAM" id="Coils"/>
    </source>
</evidence>
<name>A0A858RGN7_9BACT</name>
<organism evidence="3 4">
    <name type="scientific">Luteolibacter luteus</name>
    <dbReference type="NCBI Taxonomy" id="2728835"/>
    <lineage>
        <taxon>Bacteria</taxon>
        <taxon>Pseudomonadati</taxon>
        <taxon>Verrucomicrobiota</taxon>
        <taxon>Verrucomicrobiia</taxon>
        <taxon>Verrucomicrobiales</taxon>
        <taxon>Verrucomicrobiaceae</taxon>
        <taxon>Luteolibacter</taxon>
    </lineage>
</organism>
<dbReference type="KEGG" id="luo:HHL09_09215"/>
<accession>A0A858RGN7</accession>
<evidence type="ECO:0000313" key="3">
    <source>
        <dbReference type="EMBL" id="QJE95952.1"/>
    </source>
</evidence>
<dbReference type="RefSeq" id="WP_169454265.1">
    <property type="nucleotide sequence ID" value="NZ_CP051774.1"/>
</dbReference>
<dbReference type="EMBL" id="CP051774">
    <property type="protein sequence ID" value="QJE95952.1"/>
    <property type="molecule type" value="Genomic_DNA"/>
</dbReference>